<feature type="domain" description="Acetyl-CoA dehydrogenase-like C-terminal" evidence="14">
    <location>
        <begin position="466"/>
        <end position="590"/>
    </location>
</feature>
<dbReference type="Pfam" id="PF02771">
    <property type="entry name" value="Acyl-CoA_dh_N"/>
    <property type="match status" value="1"/>
</dbReference>
<evidence type="ECO:0000259" key="12">
    <source>
        <dbReference type="Pfam" id="PF02770"/>
    </source>
</evidence>
<evidence type="ECO:0000259" key="11">
    <source>
        <dbReference type="Pfam" id="PF00441"/>
    </source>
</evidence>
<evidence type="ECO:0000259" key="14">
    <source>
        <dbReference type="Pfam" id="PF12806"/>
    </source>
</evidence>
<evidence type="ECO:0000256" key="9">
    <source>
        <dbReference type="ARBA" id="ARBA00069043"/>
    </source>
</evidence>
<dbReference type="SUPFAM" id="SSF56645">
    <property type="entry name" value="Acyl-CoA dehydrogenase NM domain-like"/>
    <property type="match status" value="1"/>
</dbReference>
<evidence type="ECO:0000256" key="8">
    <source>
        <dbReference type="ARBA" id="ARBA00066694"/>
    </source>
</evidence>
<gene>
    <name evidence="15" type="ORF">DRB17_01165</name>
</gene>
<dbReference type="InterPro" id="IPR025878">
    <property type="entry name" value="Acyl-CoA_dh-like_C_dom"/>
</dbReference>
<dbReference type="Pfam" id="PF12806">
    <property type="entry name" value="Acyl-CoA_dh_C"/>
    <property type="match status" value="1"/>
</dbReference>
<feature type="domain" description="Acyl-CoA oxidase/dehydrogenase middle" evidence="12">
    <location>
        <begin position="162"/>
        <end position="270"/>
    </location>
</feature>
<dbReference type="EC" id="1.3.99.41" evidence="8"/>
<evidence type="ECO:0000256" key="4">
    <source>
        <dbReference type="ARBA" id="ARBA00022827"/>
    </source>
</evidence>
<dbReference type="GO" id="GO:0016627">
    <property type="term" value="F:oxidoreductase activity, acting on the CH-CH group of donors"/>
    <property type="evidence" value="ECO:0007669"/>
    <property type="project" value="InterPro"/>
</dbReference>
<proteinExistence type="inferred from homology"/>
<comment type="catalytic activity">
    <reaction evidence="6">
        <text>3-(methylsulfanyl)propanoyl-CoA + oxidized [electron-transfer flavoprotein] + H(+) = 3-(methylsulfanyl)acryloyl-CoA + reduced [electron-transfer flavoprotein]</text>
        <dbReference type="Rhea" id="RHEA:52612"/>
        <dbReference type="Rhea" id="RHEA-COMP:10685"/>
        <dbReference type="Rhea" id="RHEA-COMP:10686"/>
        <dbReference type="ChEBI" id="CHEBI:15378"/>
        <dbReference type="ChEBI" id="CHEBI:57692"/>
        <dbReference type="ChEBI" id="CHEBI:58307"/>
        <dbReference type="ChEBI" id="CHEBI:82815"/>
        <dbReference type="ChEBI" id="CHEBI:84994"/>
        <dbReference type="EC" id="1.3.99.41"/>
    </reaction>
    <physiologicalReaction direction="left-to-right" evidence="6">
        <dbReference type="Rhea" id="RHEA:52613"/>
    </physiologicalReaction>
</comment>
<dbReference type="Gene3D" id="1.20.140.10">
    <property type="entry name" value="Butyryl-CoA Dehydrogenase, subunit A, domain 3"/>
    <property type="match status" value="1"/>
</dbReference>
<keyword evidence="4 10" id="KW-0274">FAD</keyword>
<dbReference type="PANTHER" id="PTHR42803">
    <property type="entry name" value="ACYL-COA DEHYDROGENASE"/>
    <property type="match status" value="1"/>
</dbReference>
<name>A0A369TEW5_9PROT</name>
<keyword evidence="5 10" id="KW-0560">Oxidoreductase</keyword>
<dbReference type="Gene3D" id="1.10.540.10">
    <property type="entry name" value="Acyl-CoA dehydrogenase/oxidase, N-terminal domain"/>
    <property type="match status" value="1"/>
</dbReference>
<dbReference type="EMBL" id="QPMH01000001">
    <property type="protein sequence ID" value="RDD63808.1"/>
    <property type="molecule type" value="Genomic_DNA"/>
</dbReference>
<evidence type="ECO:0000313" key="16">
    <source>
        <dbReference type="Proteomes" id="UP000253941"/>
    </source>
</evidence>
<dbReference type="InterPro" id="IPR013786">
    <property type="entry name" value="AcylCoA_DH/ox_N"/>
</dbReference>
<organism evidence="15 16">
    <name type="scientific">Ferruginivarius sediminum</name>
    <dbReference type="NCBI Taxonomy" id="2661937"/>
    <lineage>
        <taxon>Bacteria</taxon>
        <taxon>Pseudomonadati</taxon>
        <taxon>Pseudomonadota</taxon>
        <taxon>Alphaproteobacteria</taxon>
        <taxon>Rhodospirillales</taxon>
        <taxon>Rhodospirillaceae</taxon>
        <taxon>Ferruginivarius</taxon>
    </lineage>
</organism>
<dbReference type="FunFam" id="2.40.110.10:FF:000031">
    <property type="entry name" value="Acyl-CoA dehydrogenase, putative"/>
    <property type="match status" value="1"/>
</dbReference>
<evidence type="ECO:0000256" key="10">
    <source>
        <dbReference type="RuleBase" id="RU362125"/>
    </source>
</evidence>
<evidence type="ECO:0000256" key="5">
    <source>
        <dbReference type="ARBA" id="ARBA00023002"/>
    </source>
</evidence>
<comment type="function">
    <text evidence="7">Involved in the assimilation of dimethylsulphoniopropionate (DMSP), an important compound in the fixation of carbon in marine phytoplankton, by mediating the conversion of 3-(methylthio)propanoyl-CoA (MMPA-CoA) to 3-(methylthio)acryloyl-CoA (MTA-CoA).</text>
</comment>
<evidence type="ECO:0000256" key="3">
    <source>
        <dbReference type="ARBA" id="ARBA00022630"/>
    </source>
</evidence>
<dbReference type="InterPro" id="IPR037069">
    <property type="entry name" value="AcylCoA_DH/ox_N_sf"/>
</dbReference>
<dbReference type="InterPro" id="IPR009075">
    <property type="entry name" value="AcylCo_DH/oxidase_C"/>
</dbReference>
<keyword evidence="3 10" id="KW-0285">Flavoprotein</keyword>
<reference evidence="15 16" key="1">
    <citation type="submission" date="2018-07" db="EMBL/GenBank/DDBJ databases">
        <title>Venubactetium sediminum gen. nov., sp. nov., isolated from a marine solar saltern.</title>
        <authorList>
            <person name="Wang S."/>
        </authorList>
    </citation>
    <scope>NUCLEOTIDE SEQUENCE [LARGE SCALE GENOMIC DNA]</scope>
    <source>
        <strain evidence="15 16">WD2A32</strain>
    </source>
</reference>
<accession>A0A369TEW5</accession>
<comment type="cofactor">
    <cofactor evidence="1 10">
        <name>FAD</name>
        <dbReference type="ChEBI" id="CHEBI:57692"/>
    </cofactor>
</comment>
<dbReference type="Gene3D" id="2.40.110.10">
    <property type="entry name" value="Butyryl-CoA Dehydrogenase, subunit A, domain 2"/>
    <property type="match status" value="1"/>
</dbReference>
<dbReference type="GO" id="GO:0050660">
    <property type="term" value="F:flavin adenine dinucleotide binding"/>
    <property type="evidence" value="ECO:0007669"/>
    <property type="project" value="InterPro"/>
</dbReference>
<feature type="domain" description="Acyl-CoA dehydrogenase/oxidase N-terminal" evidence="13">
    <location>
        <begin position="42"/>
        <end position="156"/>
    </location>
</feature>
<dbReference type="Pfam" id="PF00441">
    <property type="entry name" value="Acyl-CoA_dh_1"/>
    <property type="match status" value="1"/>
</dbReference>
<evidence type="ECO:0000256" key="7">
    <source>
        <dbReference type="ARBA" id="ARBA00058683"/>
    </source>
</evidence>
<feature type="domain" description="Acyl-CoA dehydrogenase/oxidase C-terminal" evidence="11">
    <location>
        <begin position="281"/>
        <end position="448"/>
    </location>
</feature>
<protein>
    <recommendedName>
        <fullName evidence="9">3-methylmercaptopropionyl-CoA dehydrogenase</fullName>
        <ecNumber evidence="8">1.3.99.41</ecNumber>
    </recommendedName>
</protein>
<dbReference type="PANTHER" id="PTHR42803:SF1">
    <property type="entry name" value="BROAD-SPECIFICITY LINEAR ACYL-COA DEHYDROGENASE FADE5"/>
    <property type="match status" value="1"/>
</dbReference>
<evidence type="ECO:0000256" key="2">
    <source>
        <dbReference type="ARBA" id="ARBA00009347"/>
    </source>
</evidence>
<evidence type="ECO:0000259" key="13">
    <source>
        <dbReference type="Pfam" id="PF02771"/>
    </source>
</evidence>
<sequence length="598" mass="64491">MPSYTAPLRDMRFVYHELIDGDSLQELPAYAEATPDTVDAVLEEAGKLCRDVLQPLNRGGDEEGCTYENGVVRTPAGFKEAYAAFVEGGWPSLAADPDYGGQGLPHLLNTLVEELICSANLSFGTYPGLTHGAYRALHAHASQELKDRYLPKLAEGTWTGTMCLTEPHCGTDLGLVRTKAETNDDGSYAISGTKIYISCGEHDLAENIVHLVLARLPGAPAGTKGISLFVVPKFLPNEDGTPGVRNGVSCGGIEHKMGLNASATCVMNFEGATGWLVGESNKGMRQMFTMMNLARLAVGIQGIGLSEASYQGAVQYAHDRKQGRGLNGPRYPDRKADPIVVHPDVRRMLLTMRAYTEGMRALGAWVAREADIADAHPDADRRQQGDDLVALMTPVVKALFTDLGYDVTNLGVQIHGGSGYVRETGMEQFVRDCRIAQIYEGANGIQGLDLVGRKMPAHTGRSLRRFFHPVANFLAEHQDNKELAPFVQPLSKGFGRLQTVTGWLAQKGLSDPEEAGAAATDYLRLIGLVALGYMWARTAQVALAHTGDDGDGFYAAKLATARFFMQKLLPQTGALVSQIMSGKDALMDVPESAFALSA</sequence>
<dbReference type="RefSeq" id="WP_114580321.1">
    <property type="nucleotide sequence ID" value="NZ_QPMH01000001.1"/>
</dbReference>
<dbReference type="SUPFAM" id="SSF47203">
    <property type="entry name" value="Acyl-CoA dehydrogenase C-terminal domain-like"/>
    <property type="match status" value="1"/>
</dbReference>
<dbReference type="InterPro" id="IPR052166">
    <property type="entry name" value="Diverse_Acyl-CoA_DH"/>
</dbReference>
<dbReference type="InterPro" id="IPR046373">
    <property type="entry name" value="Acyl-CoA_Oxase/DH_mid-dom_sf"/>
</dbReference>
<keyword evidence="16" id="KW-1185">Reference proteome</keyword>
<evidence type="ECO:0000256" key="6">
    <source>
        <dbReference type="ARBA" id="ARBA00051388"/>
    </source>
</evidence>
<dbReference type="InterPro" id="IPR006091">
    <property type="entry name" value="Acyl-CoA_Oxase/DH_mid-dom"/>
</dbReference>
<dbReference type="AlphaFoldDB" id="A0A369TEW5"/>
<dbReference type="InterPro" id="IPR036250">
    <property type="entry name" value="AcylCo_DH-like_C"/>
</dbReference>
<evidence type="ECO:0000256" key="1">
    <source>
        <dbReference type="ARBA" id="ARBA00001974"/>
    </source>
</evidence>
<dbReference type="Proteomes" id="UP000253941">
    <property type="component" value="Unassembled WGS sequence"/>
</dbReference>
<comment type="caution">
    <text evidence="15">The sequence shown here is derived from an EMBL/GenBank/DDBJ whole genome shotgun (WGS) entry which is preliminary data.</text>
</comment>
<dbReference type="InterPro" id="IPR009100">
    <property type="entry name" value="AcylCoA_DH/oxidase_NM_dom_sf"/>
</dbReference>
<evidence type="ECO:0000313" key="15">
    <source>
        <dbReference type="EMBL" id="RDD63808.1"/>
    </source>
</evidence>
<dbReference type="Pfam" id="PF02770">
    <property type="entry name" value="Acyl-CoA_dh_M"/>
    <property type="match status" value="1"/>
</dbReference>
<comment type="similarity">
    <text evidence="2 10">Belongs to the acyl-CoA dehydrogenase family.</text>
</comment>